<feature type="domain" description="Nudix hydrolase" evidence="4">
    <location>
        <begin position="7"/>
        <end position="137"/>
    </location>
</feature>
<dbReference type="GO" id="GO:0006754">
    <property type="term" value="P:ATP biosynthetic process"/>
    <property type="evidence" value="ECO:0007669"/>
    <property type="project" value="TreeGrafter"/>
</dbReference>
<dbReference type="PANTHER" id="PTHR21340:SF0">
    <property type="entry name" value="BIS(5'-NUCLEOSYL)-TETRAPHOSPHATASE [ASYMMETRICAL]"/>
    <property type="match status" value="1"/>
</dbReference>
<dbReference type="EC" id="3.6.1.-" evidence="5"/>
<dbReference type="PANTHER" id="PTHR21340">
    <property type="entry name" value="DIADENOSINE 5,5-P1,P4-TETRAPHOSPHATE PYROPHOSPHOHYDROLASE MUTT"/>
    <property type="match status" value="1"/>
</dbReference>
<dbReference type="EMBL" id="UHID01000001">
    <property type="protein sequence ID" value="SUO93057.1"/>
    <property type="molecule type" value="Genomic_DNA"/>
</dbReference>
<name>A0A380MP53_STRGR</name>
<dbReference type="InterPro" id="IPR020084">
    <property type="entry name" value="NUDIX_hydrolase_CS"/>
</dbReference>
<dbReference type="PROSITE" id="PS00893">
    <property type="entry name" value="NUDIX_BOX"/>
    <property type="match status" value="1"/>
</dbReference>
<dbReference type="PROSITE" id="PS51462">
    <property type="entry name" value="NUDIX"/>
    <property type="match status" value="1"/>
</dbReference>
<dbReference type="CDD" id="cd03673">
    <property type="entry name" value="NUDIX_Ap6A_hydrolase"/>
    <property type="match status" value="1"/>
</dbReference>
<dbReference type="Gene3D" id="3.90.79.10">
    <property type="entry name" value="Nucleoside Triphosphate Pyrophosphohydrolase"/>
    <property type="match status" value="1"/>
</dbReference>
<keyword evidence="2 3" id="KW-0378">Hydrolase</keyword>
<protein>
    <submittedName>
        <fullName evidence="5">NUDIX hydrolase</fullName>
        <ecNumber evidence="5">3.6.1.-</ecNumber>
    </submittedName>
</protein>
<sequence>MSDAKPVPIEAAGCVLWRPAPGPGGGPSAICLVHRPRYGDWSHPKGKLEPGEQPLAAAVREVREETGQDCLPGAPLPTLRYEAGGRLKVVRYWAAEATGGTFTPNHEIDAVRWLPPDEAVALLTQPRDRDLVAELLRLLGPPGPAGPTGPPALP</sequence>
<dbReference type="GeneID" id="95072649"/>
<dbReference type="GO" id="GO:0004081">
    <property type="term" value="F:bis(5'-nucleosyl)-tetraphosphatase (asymmetrical) activity"/>
    <property type="evidence" value="ECO:0007669"/>
    <property type="project" value="TreeGrafter"/>
</dbReference>
<dbReference type="RefSeq" id="WP_115067675.1">
    <property type="nucleotide sequence ID" value="NZ_UHID01000001.1"/>
</dbReference>
<dbReference type="SUPFAM" id="SSF55811">
    <property type="entry name" value="Nudix"/>
    <property type="match status" value="1"/>
</dbReference>
<dbReference type="InterPro" id="IPR051325">
    <property type="entry name" value="Nudix_hydrolase_domain"/>
</dbReference>
<accession>A0A380MP53</accession>
<dbReference type="AlphaFoldDB" id="A0A380MP53"/>
<reference evidence="5 6" key="1">
    <citation type="submission" date="2018-06" db="EMBL/GenBank/DDBJ databases">
        <authorList>
            <consortium name="Pathogen Informatics"/>
            <person name="Doyle S."/>
        </authorList>
    </citation>
    <scope>NUCLEOTIDE SEQUENCE [LARGE SCALE GENOMIC DNA]</scope>
    <source>
        <strain evidence="5 6">NCTC7807</strain>
    </source>
</reference>
<evidence type="ECO:0000313" key="6">
    <source>
        <dbReference type="Proteomes" id="UP000254150"/>
    </source>
</evidence>
<dbReference type="InterPro" id="IPR015797">
    <property type="entry name" value="NUDIX_hydrolase-like_dom_sf"/>
</dbReference>
<evidence type="ECO:0000313" key="5">
    <source>
        <dbReference type="EMBL" id="SUO93057.1"/>
    </source>
</evidence>
<evidence type="ECO:0000259" key="4">
    <source>
        <dbReference type="PROSITE" id="PS51462"/>
    </source>
</evidence>
<dbReference type="InterPro" id="IPR000086">
    <property type="entry name" value="NUDIX_hydrolase_dom"/>
</dbReference>
<evidence type="ECO:0000256" key="1">
    <source>
        <dbReference type="ARBA" id="ARBA00005582"/>
    </source>
</evidence>
<comment type="similarity">
    <text evidence="1 3">Belongs to the Nudix hydrolase family.</text>
</comment>
<dbReference type="GO" id="GO:0006167">
    <property type="term" value="P:AMP biosynthetic process"/>
    <property type="evidence" value="ECO:0007669"/>
    <property type="project" value="TreeGrafter"/>
</dbReference>
<dbReference type="PRINTS" id="PR00502">
    <property type="entry name" value="NUDIXFAMILY"/>
</dbReference>
<dbReference type="Pfam" id="PF00293">
    <property type="entry name" value="NUDIX"/>
    <property type="match status" value="1"/>
</dbReference>
<dbReference type="InterPro" id="IPR020476">
    <property type="entry name" value="Nudix_hydrolase"/>
</dbReference>
<dbReference type="Proteomes" id="UP000254150">
    <property type="component" value="Unassembled WGS sequence"/>
</dbReference>
<evidence type="ECO:0000256" key="3">
    <source>
        <dbReference type="RuleBase" id="RU003476"/>
    </source>
</evidence>
<evidence type="ECO:0000256" key="2">
    <source>
        <dbReference type="ARBA" id="ARBA00022801"/>
    </source>
</evidence>
<organism evidence="5 6">
    <name type="scientific">Streptomyces griseus</name>
    <dbReference type="NCBI Taxonomy" id="1911"/>
    <lineage>
        <taxon>Bacteria</taxon>
        <taxon>Bacillati</taxon>
        <taxon>Actinomycetota</taxon>
        <taxon>Actinomycetes</taxon>
        <taxon>Kitasatosporales</taxon>
        <taxon>Streptomycetaceae</taxon>
        <taxon>Streptomyces</taxon>
    </lineage>
</organism>
<gene>
    <name evidence="5" type="primary">nudG_1</name>
    <name evidence="5" type="ORF">NCTC7807_00173</name>
</gene>
<proteinExistence type="inferred from homology"/>